<comment type="caution">
    <text evidence="1">The sequence shown here is derived from an EMBL/GenBank/DDBJ whole genome shotgun (WGS) entry which is preliminary data.</text>
</comment>
<name>A0A9D2DDK6_9BACT</name>
<sequence length="67" mass="7581">MAWGYLATLLLSALASVELVIRREEKGQAAQQQKRWGMAVVSGCKCRHFDQAINAQKYLKNGMGRWL</sequence>
<protein>
    <submittedName>
        <fullName evidence="1">Uncharacterized protein</fullName>
    </submittedName>
</protein>
<proteinExistence type="predicted"/>
<reference evidence="1" key="2">
    <citation type="submission" date="2021-04" db="EMBL/GenBank/DDBJ databases">
        <authorList>
            <person name="Gilroy R."/>
        </authorList>
    </citation>
    <scope>NUCLEOTIDE SEQUENCE</scope>
    <source>
        <strain evidence="1">ChiHjej11B10-19426</strain>
    </source>
</reference>
<dbReference type="EMBL" id="DXCC01000012">
    <property type="protein sequence ID" value="HIZ15056.1"/>
    <property type="molecule type" value="Genomic_DNA"/>
</dbReference>
<evidence type="ECO:0000313" key="1">
    <source>
        <dbReference type="EMBL" id="HIZ15056.1"/>
    </source>
</evidence>
<organism evidence="1 2">
    <name type="scientific">Candidatus Tidjanibacter faecipullorum</name>
    <dbReference type="NCBI Taxonomy" id="2838766"/>
    <lineage>
        <taxon>Bacteria</taxon>
        <taxon>Pseudomonadati</taxon>
        <taxon>Bacteroidota</taxon>
        <taxon>Bacteroidia</taxon>
        <taxon>Bacteroidales</taxon>
        <taxon>Rikenellaceae</taxon>
        <taxon>Tidjanibacter</taxon>
    </lineage>
</organism>
<dbReference type="AlphaFoldDB" id="A0A9D2DDK6"/>
<accession>A0A9D2DDK6</accession>
<dbReference type="Proteomes" id="UP000824014">
    <property type="component" value="Unassembled WGS sequence"/>
</dbReference>
<reference evidence="1" key="1">
    <citation type="journal article" date="2021" name="PeerJ">
        <title>Extensive microbial diversity within the chicken gut microbiome revealed by metagenomics and culture.</title>
        <authorList>
            <person name="Gilroy R."/>
            <person name="Ravi A."/>
            <person name="Getino M."/>
            <person name="Pursley I."/>
            <person name="Horton D.L."/>
            <person name="Alikhan N.F."/>
            <person name="Baker D."/>
            <person name="Gharbi K."/>
            <person name="Hall N."/>
            <person name="Watson M."/>
            <person name="Adriaenssens E.M."/>
            <person name="Foster-Nyarko E."/>
            <person name="Jarju S."/>
            <person name="Secka A."/>
            <person name="Antonio M."/>
            <person name="Oren A."/>
            <person name="Chaudhuri R.R."/>
            <person name="La Ragione R."/>
            <person name="Hildebrand F."/>
            <person name="Pallen M.J."/>
        </authorList>
    </citation>
    <scope>NUCLEOTIDE SEQUENCE</scope>
    <source>
        <strain evidence="1">ChiHjej11B10-19426</strain>
    </source>
</reference>
<gene>
    <name evidence="1" type="ORF">H9816_04005</name>
</gene>
<evidence type="ECO:0000313" key="2">
    <source>
        <dbReference type="Proteomes" id="UP000824014"/>
    </source>
</evidence>